<proteinExistence type="predicted"/>
<reference evidence="1" key="1">
    <citation type="submission" date="2023-06" db="EMBL/GenBank/DDBJ databases">
        <authorList>
            <consortium name="Lawrence Berkeley National Laboratory"/>
            <person name="Ahrendt S."/>
            <person name="Sahu N."/>
            <person name="Indic B."/>
            <person name="Wong-Bajracharya J."/>
            <person name="Merenyi Z."/>
            <person name="Ke H.-M."/>
            <person name="Monk M."/>
            <person name="Kocsube S."/>
            <person name="Drula E."/>
            <person name="Lipzen A."/>
            <person name="Balint B."/>
            <person name="Henrissat B."/>
            <person name="Andreopoulos B."/>
            <person name="Martin F.M."/>
            <person name="Harder C.B."/>
            <person name="Rigling D."/>
            <person name="Ford K.L."/>
            <person name="Foster G.D."/>
            <person name="Pangilinan J."/>
            <person name="Papanicolaou A."/>
            <person name="Barry K."/>
            <person name="LaButti K."/>
            <person name="Viragh M."/>
            <person name="Koriabine M."/>
            <person name="Yan M."/>
            <person name="Riley R."/>
            <person name="Champramary S."/>
            <person name="Plett K.L."/>
            <person name="Tsai I.J."/>
            <person name="Slot J."/>
            <person name="Sipos G."/>
            <person name="Plett J."/>
            <person name="Nagy L.G."/>
            <person name="Grigoriev I.V."/>
        </authorList>
    </citation>
    <scope>NUCLEOTIDE SEQUENCE</scope>
    <source>
        <strain evidence="1">HWK02</strain>
    </source>
</reference>
<keyword evidence="2" id="KW-1185">Reference proteome</keyword>
<evidence type="ECO:0000313" key="1">
    <source>
        <dbReference type="EMBL" id="KAK0486703.1"/>
    </source>
</evidence>
<dbReference type="Proteomes" id="UP001175228">
    <property type="component" value="Unassembled WGS sequence"/>
</dbReference>
<comment type="caution">
    <text evidence="1">The sequence shown here is derived from an EMBL/GenBank/DDBJ whole genome shotgun (WGS) entry which is preliminary data.</text>
</comment>
<name>A0AA39UGS0_9AGAR</name>
<protein>
    <submittedName>
        <fullName evidence="1">Uncharacterized protein</fullName>
    </submittedName>
</protein>
<evidence type="ECO:0000313" key="2">
    <source>
        <dbReference type="Proteomes" id="UP001175228"/>
    </source>
</evidence>
<dbReference type="EMBL" id="JAUEPU010000046">
    <property type="protein sequence ID" value="KAK0486703.1"/>
    <property type="molecule type" value="Genomic_DNA"/>
</dbReference>
<organism evidence="1 2">
    <name type="scientific">Armillaria luteobubalina</name>
    <dbReference type="NCBI Taxonomy" id="153913"/>
    <lineage>
        <taxon>Eukaryota</taxon>
        <taxon>Fungi</taxon>
        <taxon>Dikarya</taxon>
        <taxon>Basidiomycota</taxon>
        <taxon>Agaricomycotina</taxon>
        <taxon>Agaricomycetes</taxon>
        <taxon>Agaricomycetidae</taxon>
        <taxon>Agaricales</taxon>
        <taxon>Marasmiineae</taxon>
        <taxon>Physalacriaceae</taxon>
        <taxon>Armillaria</taxon>
    </lineage>
</organism>
<gene>
    <name evidence="1" type="ORF">EDD18DRAFT_1360514</name>
</gene>
<dbReference type="AlphaFoldDB" id="A0AA39UGS0"/>
<sequence>MEPTGNIGFTAATGFGHDEGEFLAQNSVYLHILETGELVALSDTWFKTIWQQHVLYWPLQDRSDKGLIDHHKHVRYALRWLFDALDPDTHKQALATVEPKLHPPGPPQLWPLTFQRTMTHMPQIDLFKPPTAEEIVKSKAVKAAKYAV</sequence>
<accession>A0AA39UGS0</accession>